<dbReference type="Pfam" id="PF07589">
    <property type="entry name" value="PEP-CTERM"/>
    <property type="match status" value="1"/>
</dbReference>
<dbReference type="InterPro" id="IPR013424">
    <property type="entry name" value="Ice-binding_C"/>
</dbReference>
<organism evidence="4 5">
    <name type="scientific">Alishewanella tabrizica</name>
    <dbReference type="NCBI Taxonomy" id="671278"/>
    <lineage>
        <taxon>Bacteria</taxon>
        <taxon>Pseudomonadati</taxon>
        <taxon>Pseudomonadota</taxon>
        <taxon>Gammaproteobacteria</taxon>
        <taxon>Alteromonadales</taxon>
        <taxon>Alteromonadaceae</taxon>
        <taxon>Alishewanella</taxon>
    </lineage>
</organism>
<keyword evidence="1" id="KW-0472">Membrane</keyword>
<dbReference type="Proteomes" id="UP000634667">
    <property type="component" value="Unassembled WGS sequence"/>
</dbReference>
<reference evidence="5" key="1">
    <citation type="journal article" date="2019" name="Int. J. Syst. Evol. Microbiol.">
        <title>The Global Catalogue of Microorganisms (GCM) 10K type strain sequencing project: providing services to taxonomists for standard genome sequencing and annotation.</title>
        <authorList>
            <consortium name="The Broad Institute Genomics Platform"/>
            <consortium name="The Broad Institute Genome Sequencing Center for Infectious Disease"/>
            <person name="Wu L."/>
            <person name="Ma J."/>
        </authorList>
    </citation>
    <scope>NUCLEOTIDE SEQUENCE [LARGE SCALE GENOMIC DNA]</scope>
    <source>
        <strain evidence="5">KCTC 23723</strain>
    </source>
</reference>
<accession>A0ABQ2WEL7</accession>
<feature type="transmembrane region" description="Helical" evidence="1">
    <location>
        <begin position="230"/>
        <end position="249"/>
    </location>
</feature>
<evidence type="ECO:0000259" key="3">
    <source>
        <dbReference type="Pfam" id="PF07589"/>
    </source>
</evidence>
<keyword evidence="2" id="KW-0732">Signal</keyword>
<comment type="caution">
    <text evidence="4">The sequence shown here is derived from an EMBL/GenBank/DDBJ whole genome shotgun (WGS) entry which is preliminary data.</text>
</comment>
<evidence type="ECO:0000313" key="4">
    <source>
        <dbReference type="EMBL" id="GGW49882.1"/>
    </source>
</evidence>
<keyword evidence="1" id="KW-1133">Transmembrane helix</keyword>
<evidence type="ECO:0000313" key="5">
    <source>
        <dbReference type="Proteomes" id="UP000634667"/>
    </source>
</evidence>
<keyword evidence="5" id="KW-1185">Reference proteome</keyword>
<keyword evidence="1" id="KW-0812">Transmembrane</keyword>
<gene>
    <name evidence="4" type="ORF">GCM10008111_02100</name>
</gene>
<sequence>MSFIKKITMTAFALSFTMCLVPQANAAIITPIITPGTFIGGNGNAGESLASTRYRAFFTSAAQQENFLGIPSLGTAANRVGQDINWGNLTTETFFDFSFQYDKTNDMLISILGNNVLQYTDWSTKLAANTNKTKTASDLNAFQISIGDRSTTSSVRLKSLVLDGISLGDFTGSDTYLDWLVTGPDLNLTDGFILSGQLGLQGTTWPTNPETSVVNLTAGWDARGFSPAQVPAPGAFGLFALGLFGLFATRRFKS</sequence>
<evidence type="ECO:0000256" key="2">
    <source>
        <dbReference type="SAM" id="SignalP"/>
    </source>
</evidence>
<name>A0ABQ2WEL7_9ALTE</name>
<feature type="domain" description="Ice-binding protein C-terminal" evidence="3">
    <location>
        <begin position="229"/>
        <end position="251"/>
    </location>
</feature>
<protein>
    <recommendedName>
        <fullName evidence="3">Ice-binding protein C-terminal domain-containing protein</fullName>
    </recommendedName>
</protein>
<feature type="chain" id="PRO_5045277064" description="Ice-binding protein C-terminal domain-containing protein" evidence="2">
    <location>
        <begin position="27"/>
        <end position="254"/>
    </location>
</feature>
<proteinExistence type="predicted"/>
<dbReference type="EMBL" id="BMYR01000001">
    <property type="protein sequence ID" value="GGW49882.1"/>
    <property type="molecule type" value="Genomic_DNA"/>
</dbReference>
<evidence type="ECO:0000256" key="1">
    <source>
        <dbReference type="SAM" id="Phobius"/>
    </source>
</evidence>
<feature type="signal peptide" evidence="2">
    <location>
        <begin position="1"/>
        <end position="26"/>
    </location>
</feature>